<proteinExistence type="predicted"/>
<gene>
    <name evidence="1" type="ORF">OUZ56_002093</name>
</gene>
<protein>
    <submittedName>
        <fullName evidence="1">Uncharacterized protein</fullName>
    </submittedName>
</protein>
<reference evidence="1 2" key="1">
    <citation type="journal article" date="2023" name="Nucleic Acids Res.">
        <title>The hologenome of Daphnia magna reveals possible DNA methylation and microbiome-mediated evolution of the host genome.</title>
        <authorList>
            <person name="Chaturvedi A."/>
            <person name="Li X."/>
            <person name="Dhandapani V."/>
            <person name="Marshall H."/>
            <person name="Kissane S."/>
            <person name="Cuenca-Cambronero M."/>
            <person name="Asole G."/>
            <person name="Calvet F."/>
            <person name="Ruiz-Romero M."/>
            <person name="Marangio P."/>
            <person name="Guigo R."/>
            <person name="Rago D."/>
            <person name="Mirbahai L."/>
            <person name="Eastwood N."/>
            <person name="Colbourne J.K."/>
            <person name="Zhou J."/>
            <person name="Mallon E."/>
            <person name="Orsini L."/>
        </authorList>
    </citation>
    <scope>NUCLEOTIDE SEQUENCE [LARGE SCALE GENOMIC DNA]</scope>
    <source>
        <strain evidence="1">LRV0_1</strain>
    </source>
</reference>
<organism evidence="1 2">
    <name type="scientific">Daphnia magna</name>
    <dbReference type="NCBI Taxonomy" id="35525"/>
    <lineage>
        <taxon>Eukaryota</taxon>
        <taxon>Metazoa</taxon>
        <taxon>Ecdysozoa</taxon>
        <taxon>Arthropoda</taxon>
        <taxon>Crustacea</taxon>
        <taxon>Branchiopoda</taxon>
        <taxon>Diplostraca</taxon>
        <taxon>Cladocera</taxon>
        <taxon>Anomopoda</taxon>
        <taxon>Daphniidae</taxon>
        <taxon>Daphnia</taxon>
    </lineage>
</organism>
<evidence type="ECO:0000313" key="1">
    <source>
        <dbReference type="EMBL" id="KAK4020098.1"/>
    </source>
</evidence>
<name>A0ABR0A4P4_9CRUS</name>
<dbReference type="EMBL" id="JAOYFB010000036">
    <property type="protein sequence ID" value="KAK4020098.1"/>
    <property type="molecule type" value="Genomic_DNA"/>
</dbReference>
<keyword evidence="2" id="KW-1185">Reference proteome</keyword>
<accession>A0ABR0A4P4</accession>
<evidence type="ECO:0000313" key="2">
    <source>
        <dbReference type="Proteomes" id="UP001234178"/>
    </source>
</evidence>
<comment type="caution">
    <text evidence="1">The sequence shown here is derived from an EMBL/GenBank/DDBJ whole genome shotgun (WGS) entry which is preliminary data.</text>
</comment>
<sequence length="125" mass="14453">MKDIPPSKTWTNDQAAKVYLPARRKYDEEIGQTTAVEAVGTIDCCRRPRHIKLIYYRRTLRGQKKEEMMHRFFPPPPSRDVANKPLSSPSYSFAYWSSLKFGFSSGWCLNYWKVRLSLEGSAGSL</sequence>
<dbReference type="Proteomes" id="UP001234178">
    <property type="component" value="Unassembled WGS sequence"/>
</dbReference>